<name>A0A3N4CUU6_9ACTN</name>
<dbReference type="OMA" id="FQQVRIH"/>
<dbReference type="InterPro" id="IPR007313">
    <property type="entry name" value="FxsA"/>
</dbReference>
<keyword evidence="1" id="KW-1133">Transmembrane helix</keyword>
<dbReference type="PANTHER" id="PTHR35335">
    <property type="entry name" value="UPF0716 PROTEIN FXSA"/>
    <property type="match status" value="1"/>
</dbReference>
<keyword evidence="4" id="KW-1185">Reference proteome</keyword>
<keyword evidence="1" id="KW-0812">Transmembrane</keyword>
<dbReference type="OrthoDB" id="9792788at2"/>
<reference evidence="3 4" key="1">
    <citation type="submission" date="2018-12" db="EMBL/GenBank/DDBJ databases">
        <authorList>
            <consortium name="Pathogen Informatics"/>
        </authorList>
    </citation>
    <scope>NUCLEOTIDE SEQUENCE [LARGE SCALE GENOMIC DNA]</scope>
    <source>
        <strain evidence="3 4">NCTC12967</strain>
    </source>
</reference>
<dbReference type="AlphaFoldDB" id="A0A3N4CUU6"/>
<dbReference type="EMBL" id="LR134406">
    <property type="protein sequence ID" value="VEH70234.1"/>
    <property type="molecule type" value="Genomic_DNA"/>
</dbReference>
<accession>A0A3N4CUU6</accession>
<dbReference type="RefSeq" id="WP_014846609.1">
    <property type="nucleotide sequence ID" value="NZ_CAJZDL010000009.1"/>
</dbReference>
<reference evidence="2" key="2">
    <citation type="submission" date="2021-03" db="EMBL/GenBank/DDBJ databases">
        <title>Human Oral Microbial Genomes.</title>
        <authorList>
            <person name="Johnston C.D."/>
            <person name="Chen T."/>
            <person name="Dewhirst F.E."/>
        </authorList>
    </citation>
    <scope>NUCLEOTIDE SEQUENCE</scope>
    <source>
        <strain evidence="2">F0714</strain>
    </source>
</reference>
<gene>
    <name evidence="2" type="ORF">J5A53_07920</name>
    <name evidence="3" type="ORF">NCTC12967_01527</name>
</gene>
<evidence type="ECO:0000313" key="3">
    <source>
        <dbReference type="EMBL" id="VEH70234.1"/>
    </source>
</evidence>
<protein>
    <submittedName>
        <fullName evidence="2">FxsA family protein</fullName>
    </submittedName>
    <submittedName>
        <fullName evidence="3">Phage T7 F exclusion suppressor FxsA</fullName>
    </submittedName>
</protein>
<proteinExistence type="predicted"/>
<evidence type="ECO:0000256" key="1">
    <source>
        <dbReference type="SAM" id="Phobius"/>
    </source>
</evidence>
<feature type="transmembrane region" description="Helical" evidence="1">
    <location>
        <begin position="87"/>
        <end position="112"/>
    </location>
</feature>
<dbReference type="NCBIfam" id="NF008528">
    <property type="entry name" value="PRK11463.1-2"/>
    <property type="match status" value="1"/>
</dbReference>
<dbReference type="GeneID" id="64406998"/>
<dbReference type="Proteomes" id="UP000273044">
    <property type="component" value="Chromosome"/>
</dbReference>
<sequence length="164" mass="17343">MAERGIQFRGAAGLLLVLAPLLVCLAAEVIILVMVTNALGWWTVALLIFTTLLGCWLLQREGRRAWGALLESLGRGSLPPGRTADAVLVMVGGLLLILPGFISDIVGLLLLIPPSRRLVRSTLGKLFGRAIGNPSEQPVVIEGEVVQESPPTDTLIPGISPPSP</sequence>
<dbReference type="Proteomes" id="UP000677180">
    <property type="component" value="Chromosome"/>
</dbReference>
<dbReference type="GO" id="GO:0016020">
    <property type="term" value="C:membrane"/>
    <property type="evidence" value="ECO:0007669"/>
    <property type="project" value="InterPro"/>
</dbReference>
<dbReference type="EMBL" id="CP072385">
    <property type="protein sequence ID" value="QUC09780.1"/>
    <property type="molecule type" value="Genomic_DNA"/>
</dbReference>
<keyword evidence="1" id="KW-0472">Membrane</keyword>
<dbReference type="Pfam" id="PF04186">
    <property type="entry name" value="FxsA"/>
    <property type="match status" value="1"/>
</dbReference>
<evidence type="ECO:0000313" key="2">
    <source>
        <dbReference type="EMBL" id="QUC09780.1"/>
    </source>
</evidence>
<evidence type="ECO:0000313" key="4">
    <source>
        <dbReference type="Proteomes" id="UP000273044"/>
    </source>
</evidence>
<feature type="transmembrane region" description="Helical" evidence="1">
    <location>
        <begin position="39"/>
        <end position="58"/>
    </location>
</feature>
<organism evidence="3 4">
    <name type="scientific">Arachnia propionica</name>
    <dbReference type="NCBI Taxonomy" id="1750"/>
    <lineage>
        <taxon>Bacteria</taxon>
        <taxon>Bacillati</taxon>
        <taxon>Actinomycetota</taxon>
        <taxon>Actinomycetes</taxon>
        <taxon>Propionibacteriales</taxon>
        <taxon>Propionibacteriaceae</taxon>
        <taxon>Arachnia</taxon>
    </lineage>
</organism>
<feature type="transmembrane region" description="Helical" evidence="1">
    <location>
        <begin position="12"/>
        <end position="33"/>
    </location>
</feature>
<dbReference type="PANTHER" id="PTHR35335:SF1">
    <property type="entry name" value="UPF0716 PROTEIN FXSA"/>
    <property type="match status" value="1"/>
</dbReference>